<reference evidence="2 3" key="1">
    <citation type="submission" date="2023-10" db="EMBL/GenBank/DDBJ databases">
        <title>Rubellicoccus peritrichatus gen. nov., sp. nov., isolated from an algae of coral reef tank.</title>
        <authorList>
            <person name="Luo J."/>
        </authorList>
    </citation>
    <scope>NUCLEOTIDE SEQUENCE [LARGE SCALE GENOMIC DNA]</scope>
    <source>
        <strain evidence="2 3">CR14</strain>
    </source>
</reference>
<dbReference type="AlphaFoldDB" id="A0AAQ3L641"/>
<evidence type="ECO:0000313" key="3">
    <source>
        <dbReference type="Proteomes" id="UP001304300"/>
    </source>
</evidence>
<keyword evidence="3" id="KW-1185">Reference proteome</keyword>
<evidence type="ECO:0000313" key="2">
    <source>
        <dbReference type="EMBL" id="WOO40169.1"/>
    </source>
</evidence>
<dbReference type="RefSeq" id="WP_317832303.1">
    <property type="nucleotide sequence ID" value="NZ_CP136920.1"/>
</dbReference>
<organism evidence="2 3">
    <name type="scientific">Rubellicoccus peritrichatus</name>
    <dbReference type="NCBI Taxonomy" id="3080537"/>
    <lineage>
        <taxon>Bacteria</taxon>
        <taxon>Pseudomonadati</taxon>
        <taxon>Verrucomicrobiota</taxon>
        <taxon>Opitutia</taxon>
        <taxon>Puniceicoccales</taxon>
        <taxon>Cerasicoccaceae</taxon>
        <taxon>Rubellicoccus</taxon>
    </lineage>
</organism>
<feature type="signal peptide" evidence="1">
    <location>
        <begin position="1"/>
        <end position="21"/>
    </location>
</feature>
<accession>A0AAQ3L641</accession>
<keyword evidence="1" id="KW-0732">Signal</keyword>
<gene>
    <name evidence="2" type="ORF">RZN69_16225</name>
</gene>
<proteinExistence type="predicted"/>
<dbReference type="EMBL" id="CP136920">
    <property type="protein sequence ID" value="WOO40169.1"/>
    <property type="molecule type" value="Genomic_DNA"/>
</dbReference>
<evidence type="ECO:0000256" key="1">
    <source>
        <dbReference type="SAM" id="SignalP"/>
    </source>
</evidence>
<feature type="chain" id="PRO_5042972771" evidence="1">
    <location>
        <begin position="22"/>
        <end position="177"/>
    </location>
</feature>
<sequence length="177" mass="20429">MIFKYKLLFYMRLVLPILLIACHDGQSRVDQLEHENELLSAFFNSETTEAADLSLTELQNFYASTDFYSQRGYAFYTYCVLFRRSFVAFVKGEDGESIDLFYKGVALIDYDENVELSEQGIREIIESQFQIMPLNNVGWISINDLPQVKSDFTELMLSHVGRQNSMQGFAEPPSQAR</sequence>
<protein>
    <submittedName>
        <fullName evidence="2">Uncharacterized protein</fullName>
    </submittedName>
</protein>
<dbReference type="Proteomes" id="UP001304300">
    <property type="component" value="Chromosome"/>
</dbReference>
<dbReference type="KEGG" id="puo:RZN69_16225"/>
<name>A0AAQ3L641_9BACT</name>